<keyword evidence="2" id="KW-1185">Reference proteome</keyword>
<evidence type="ECO:0000313" key="3">
    <source>
        <dbReference type="WBParaSite" id="PDA_v2.g8658.t1"/>
    </source>
</evidence>
<dbReference type="WBParaSite" id="PDA_v2.g8658.t1">
    <property type="protein sequence ID" value="PDA_v2.g8658.t1"/>
    <property type="gene ID" value="PDA_v2.g8658"/>
</dbReference>
<proteinExistence type="predicted"/>
<evidence type="ECO:0000256" key="1">
    <source>
        <dbReference type="SAM" id="Phobius"/>
    </source>
</evidence>
<dbReference type="AlphaFoldDB" id="A0A914QX50"/>
<keyword evidence="1" id="KW-0472">Membrane</keyword>
<keyword evidence="1" id="KW-0812">Transmembrane</keyword>
<protein>
    <submittedName>
        <fullName evidence="3">Uncharacterized protein</fullName>
    </submittedName>
</protein>
<dbReference type="Proteomes" id="UP000887578">
    <property type="component" value="Unplaced"/>
</dbReference>
<name>A0A914QX50_9BILA</name>
<evidence type="ECO:0000313" key="2">
    <source>
        <dbReference type="Proteomes" id="UP000887578"/>
    </source>
</evidence>
<reference evidence="3" key="1">
    <citation type="submission" date="2022-11" db="UniProtKB">
        <authorList>
            <consortium name="WormBaseParasite"/>
        </authorList>
    </citation>
    <scope>IDENTIFICATION</scope>
</reference>
<sequence>MSFRGYIPFITAAASGLLFGTTAGMVWLMRFELKDYFERAEKKDKILINSMKSIQFDLRRMSYEKTSQIRSDLDIPE</sequence>
<organism evidence="2 3">
    <name type="scientific">Panagrolaimus davidi</name>
    <dbReference type="NCBI Taxonomy" id="227884"/>
    <lineage>
        <taxon>Eukaryota</taxon>
        <taxon>Metazoa</taxon>
        <taxon>Ecdysozoa</taxon>
        <taxon>Nematoda</taxon>
        <taxon>Chromadorea</taxon>
        <taxon>Rhabditida</taxon>
        <taxon>Tylenchina</taxon>
        <taxon>Panagrolaimomorpha</taxon>
        <taxon>Panagrolaimoidea</taxon>
        <taxon>Panagrolaimidae</taxon>
        <taxon>Panagrolaimus</taxon>
    </lineage>
</organism>
<accession>A0A914QX50</accession>
<feature type="transmembrane region" description="Helical" evidence="1">
    <location>
        <begin position="6"/>
        <end position="29"/>
    </location>
</feature>
<keyword evidence="1" id="KW-1133">Transmembrane helix</keyword>